<gene>
    <name evidence="1" type="ORF">EXN66_Car016513</name>
</gene>
<sequence length="73" mass="8698">MQRMHIFSYIISYCKIVRNFKFHELTELKVNTTPYSDILNNTLLTEVQSVKRVLPFYIQDSDVSWETLSHICV</sequence>
<accession>A0A6G1QE47</accession>
<reference evidence="1 2" key="1">
    <citation type="submission" date="2019-02" db="EMBL/GenBank/DDBJ databases">
        <title>Opniocepnalus argus genome.</title>
        <authorList>
            <person name="Zhou C."/>
            <person name="Xiao S."/>
        </authorList>
    </citation>
    <scope>NUCLEOTIDE SEQUENCE [LARGE SCALE GENOMIC DNA]</scope>
    <source>
        <strain evidence="1">OARG1902GOOAL</strain>
        <tissue evidence="1">Muscle</tissue>
    </source>
</reference>
<dbReference type="Proteomes" id="UP000503349">
    <property type="component" value="Chromosome 16"/>
</dbReference>
<dbReference type="AlphaFoldDB" id="A0A6G1QE47"/>
<evidence type="ECO:0000313" key="2">
    <source>
        <dbReference type="Proteomes" id="UP000503349"/>
    </source>
</evidence>
<evidence type="ECO:0000313" key="1">
    <source>
        <dbReference type="EMBL" id="KAF3700825.1"/>
    </source>
</evidence>
<organism evidence="1 2">
    <name type="scientific">Channa argus</name>
    <name type="common">Northern snakehead</name>
    <name type="synonym">Ophicephalus argus</name>
    <dbReference type="NCBI Taxonomy" id="215402"/>
    <lineage>
        <taxon>Eukaryota</taxon>
        <taxon>Metazoa</taxon>
        <taxon>Chordata</taxon>
        <taxon>Craniata</taxon>
        <taxon>Vertebrata</taxon>
        <taxon>Euteleostomi</taxon>
        <taxon>Actinopterygii</taxon>
        <taxon>Neopterygii</taxon>
        <taxon>Teleostei</taxon>
        <taxon>Neoteleostei</taxon>
        <taxon>Acanthomorphata</taxon>
        <taxon>Anabantaria</taxon>
        <taxon>Anabantiformes</taxon>
        <taxon>Channoidei</taxon>
        <taxon>Channidae</taxon>
        <taxon>Channa</taxon>
    </lineage>
</organism>
<name>A0A6G1QE47_CHAAH</name>
<dbReference type="EMBL" id="CM015727">
    <property type="protein sequence ID" value="KAF3700825.1"/>
    <property type="molecule type" value="Genomic_DNA"/>
</dbReference>
<reference evidence="2" key="2">
    <citation type="submission" date="2019-02" db="EMBL/GenBank/DDBJ databases">
        <title>Opniocepnalus argus Var Kimnra genome.</title>
        <authorList>
            <person name="Zhou C."/>
            <person name="Xiao S."/>
        </authorList>
    </citation>
    <scope>NUCLEOTIDE SEQUENCE [LARGE SCALE GENOMIC DNA]</scope>
</reference>
<keyword evidence="2" id="KW-1185">Reference proteome</keyword>
<proteinExistence type="predicted"/>
<protein>
    <submittedName>
        <fullName evidence="1">Uncharacterized protein</fullName>
    </submittedName>
</protein>